<sequence length="632" mass="68352">MYTQLPVVCFEVNSRLHRVYLPDTTSFNVHINKDGLLTKNNGDGWIPCQDSIMLEFTPGHYSSIIYVPRHPDREGPIMISGHVLSTTSISASIVPSSIPALSPTPIPTSSRPTNPVPKQPLSSSSHTTSHLRGAQGKGPHAASGSIGSSASSANPQVPEQPLSSSSTSHLRGAHGMGLHAASGSIGSSASSNPQVNKKRNSLYVFFNNHYIHIQKLINAQAGRYKVSPTTRMARFMASYSSNAQPHSNALRSQLLSHTNGKIQDKDVVCIWKPGVPKKSKKGEKIYTEGEIKYVMVIGIWAKSPKKKSGGFLRAEVPIPKQDDGVASKKPGPPKLGFGIAYVELIEEQCKDRLLLRFSNNEILDKKDLTVKDGAVFGVALDTQFISHTGMSFGRMGDELEVSAEVVNYIAENTASISGLDQELFHKEETERRIQREKDRAKRSEKGPEAMLVAEVSDEVKGALGANLFKTNSRKAKEALAWIRDCTKLTIPVSNGLPADMKLIGLSRDVNIETSPCGGGYLVGEMKSDSNLVGCILTGVYIKSTEASPPVLVPVARLHGSSIFNKVEALEKKIAETKGKVTGLVLLKPKSFLQCPPSFNEADETKTSKPQPKRKRKNNTGASASAKKAALCV</sequence>
<organism evidence="2">
    <name type="scientific">Octactis speculum</name>
    <dbReference type="NCBI Taxonomy" id="3111310"/>
    <lineage>
        <taxon>Eukaryota</taxon>
        <taxon>Sar</taxon>
        <taxon>Stramenopiles</taxon>
        <taxon>Ochrophyta</taxon>
        <taxon>Dictyochophyceae</taxon>
        <taxon>Dictyochales</taxon>
        <taxon>Dictyochaceae</taxon>
        <taxon>Octactis</taxon>
    </lineage>
</organism>
<dbReference type="EMBL" id="HBGS01041337">
    <property type="protein sequence ID" value="CAD9451045.1"/>
    <property type="molecule type" value="Transcribed_RNA"/>
</dbReference>
<gene>
    <name evidence="2" type="ORF">DSPE1174_LOCUS21293</name>
</gene>
<reference evidence="2" key="1">
    <citation type="submission" date="2021-01" db="EMBL/GenBank/DDBJ databases">
        <authorList>
            <person name="Corre E."/>
            <person name="Pelletier E."/>
            <person name="Niang G."/>
            <person name="Scheremetjew M."/>
            <person name="Finn R."/>
            <person name="Kale V."/>
            <person name="Holt S."/>
            <person name="Cochrane G."/>
            <person name="Meng A."/>
            <person name="Brown T."/>
            <person name="Cohen L."/>
        </authorList>
    </citation>
    <scope>NUCLEOTIDE SEQUENCE</scope>
    <source>
        <strain evidence="2">CCMP1381</strain>
    </source>
</reference>
<accession>A0A7S2DDB2</accession>
<feature type="region of interest" description="Disordered" evidence="1">
    <location>
        <begin position="596"/>
        <end position="632"/>
    </location>
</feature>
<protein>
    <submittedName>
        <fullName evidence="2">Uncharacterized protein</fullName>
    </submittedName>
</protein>
<name>A0A7S2DDB2_9STRA</name>
<feature type="region of interest" description="Disordered" evidence="1">
    <location>
        <begin position="102"/>
        <end position="194"/>
    </location>
</feature>
<evidence type="ECO:0000256" key="1">
    <source>
        <dbReference type="SAM" id="MobiDB-lite"/>
    </source>
</evidence>
<feature type="compositionally biased region" description="Low complexity" evidence="1">
    <location>
        <begin position="121"/>
        <end position="131"/>
    </location>
</feature>
<proteinExistence type="predicted"/>
<feature type="compositionally biased region" description="Low complexity" evidence="1">
    <location>
        <begin position="141"/>
        <end position="153"/>
    </location>
</feature>
<evidence type="ECO:0000313" key="2">
    <source>
        <dbReference type="EMBL" id="CAD9451045.1"/>
    </source>
</evidence>
<feature type="compositionally biased region" description="Low complexity" evidence="1">
    <location>
        <begin position="102"/>
        <end position="113"/>
    </location>
</feature>
<feature type="compositionally biased region" description="Polar residues" evidence="1">
    <location>
        <begin position="154"/>
        <end position="169"/>
    </location>
</feature>
<dbReference type="AlphaFoldDB" id="A0A7S2DDB2"/>
<feature type="compositionally biased region" description="Low complexity" evidence="1">
    <location>
        <begin position="180"/>
        <end position="191"/>
    </location>
</feature>